<feature type="chain" id="PRO_5013310604" evidence="2">
    <location>
        <begin position="32"/>
        <end position="135"/>
    </location>
</feature>
<proteinExistence type="predicted"/>
<dbReference type="AlphaFoldDB" id="A0A2C5ZFV8"/>
<comment type="caution">
    <text evidence="3">The sequence shown here is derived from an EMBL/GenBank/DDBJ whole genome shotgun (WGS) entry which is preliminary data.</text>
</comment>
<accession>A0A2C5ZFV8</accession>
<evidence type="ECO:0000313" key="4">
    <source>
        <dbReference type="Proteomes" id="UP000224854"/>
    </source>
</evidence>
<protein>
    <submittedName>
        <fullName evidence="3">Uncharacterized protein</fullName>
    </submittedName>
</protein>
<dbReference type="EMBL" id="NJEU01000239">
    <property type="protein sequence ID" value="PHH78081.1"/>
    <property type="molecule type" value="Genomic_DNA"/>
</dbReference>
<evidence type="ECO:0000256" key="2">
    <source>
        <dbReference type="SAM" id="SignalP"/>
    </source>
</evidence>
<feature type="compositionally biased region" description="Basic and acidic residues" evidence="1">
    <location>
        <begin position="89"/>
        <end position="103"/>
    </location>
</feature>
<keyword evidence="2" id="KW-0732">Signal</keyword>
<organism evidence="3 4">
    <name type="scientific">Ophiocordyceps australis</name>
    <dbReference type="NCBI Taxonomy" id="1399860"/>
    <lineage>
        <taxon>Eukaryota</taxon>
        <taxon>Fungi</taxon>
        <taxon>Dikarya</taxon>
        <taxon>Ascomycota</taxon>
        <taxon>Pezizomycotina</taxon>
        <taxon>Sordariomycetes</taxon>
        <taxon>Hypocreomycetidae</taxon>
        <taxon>Hypocreales</taxon>
        <taxon>Ophiocordycipitaceae</taxon>
        <taxon>Ophiocordyceps</taxon>
    </lineage>
</organism>
<feature type="region of interest" description="Disordered" evidence="1">
    <location>
        <begin position="53"/>
        <end position="103"/>
    </location>
</feature>
<evidence type="ECO:0000313" key="3">
    <source>
        <dbReference type="EMBL" id="PHH78081.1"/>
    </source>
</evidence>
<name>A0A2C5ZFV8_9HYPO</name>
<gene>
    <name evidence="3" type="ORF">CDD82_3210</name>
</gene>
<dbReference type="Proteomes" id="UP000224854">
    <property type="component" value="Unassembled WGS sequence"/>
</dbReference>
<feature type="signal peptide" evidence="2">
    <location>
        <begin position="1"/>
        <end position="31"/>
    </location>
</feature>
<keyword evidence="4" id="KW-1185">Reference proteome</keyword>
<evidence type="ECO:0000256" key="1">
    <source>
        <dbReference type="SAM" id="MobiDB-lite"/>
    </source>
</evidence>
<reference evidence="3 4" key="1">
    <citation type="submission" date="2017-06" db="EMBL/GenBank/DDBJ databases">
        <title>Ant-infecting Ophiocordyceps genomes reveal a high diversity of potential behavioral manipulation genes and a possible major role for enterotoxins.</title>
        <authorList>
            <person name="De Bekker C."/>
            <person name="Evans H.C."/>
            <person name="Brachmann A."/>
            <person name="Hughes D.P."/>
        </authorList>
    </citation>
    <scope>NUCLEOTIDE SEQUENCE [LARGE SCALE GENOMIC DNA]</scope>
    <source>
        <strain evidence="3 4">1348a</strain>
    </source>
</reference>
<sequence length="135" mass="14419">MVALTKALLALTGAQLAVCAALPEPANGVNAQDLTTRANPFLDPLRKNKYAGNPFLNGQAPKIQADPIGKNNPFLNGQAAKAGNQQPARKQDKETCQPGRTDECDTGLTCRDSRCYYPNTCTLQGGKPQYICSPN</sequence>